<reference evidence="2 3" key="1">
    <citation type="submission" date="2019-11" db="EMBL/GenBank/DDBJ databases">
        <title>Comparative genomics of hydrocarbon-degrading Desulfosarcina strains.</title>
        <authorList>
            <person name="Watanabe M."/>
            <person name="Kojima H."/>
            <person name="Fukui M."/>
        </authorList>
    </citation>
    <scope>NUCLEOTIDE SEQUENCE [LARGE SCALE GENOMIC DNA]</scope>
    <source>
        <strain evidence="2 3">PL12</strain>
    </source>
</reference>
<evidence type="ECO:0000313" key="3">
    <source>
        <dbReference type="Proteomes" id="UP000427906"/>
    </source>
</evidence>
<keyword evidence="1" id="KW-0472">Membrane</keyword>
<dbReference type="RefSeq" id="WP_231716504.1">
    <property type="nucleotide sequence ID" value="NZ_AP021874.1"/>
</dbReference>
<name>A0A5K7YSI7_9BACT</name>
<feature type="transmembrane region" description="Helical" evidence="1">
    <location>
        <begin position="96"/>
        <end position="119"/>
    </location>
</feature>
<feature type="transmembrane region" description="Helical" evidence="1">
    <location>
        <begin position="63"/>
        <end position="84"/>
    </location>
</feature>
<feature type="transmembrane region" description="Helical" evidence="1">
    <location>
        <begin position="6"/>
        <end position="22"/>
    </location>
</feature>
<feature type="transmembrane region" description="Helical" evidence="1">
    <location>
        <begin position="146"/>
        <end position="167"/>
    </location>
</feature>
<dbReference type="AlphaFoldDB" id="A0A5K7YSI7"/>
<dbReference type="KEGG" id="dalk:DSCA_31540"/>
<dbReference type="EMBL" id="AP021874">
    <property type="protein sequence ID" value="BBO69224.1"/>
    <property type="molecule type" value="Genomic_DNA"/>
</dbReference>
<proteinExistence type="predicted"/>
<organism evidence="2 3">
    <name type="scientific">Desulfosarcina alkanivorans</name>
    <dbReference type="NCBI Taxonomy" id="571177"/>
    <lineage>
        <taxon>Bacteria</taxon>
        <taxon>Pseudomonadati</taxon>
        <taxon>Thermodesulfobacteriota</taxon>
        <taxon>Desulfobacteria</taxon>
        <taxon>Desulfobacterales</taxon>
        <taxon>Desulfosarcinaceae</taxon>
        <taxon>Desulfosarcina</taxon>
    </lineage>
</organism>
<feature type="transmembrane region" description="Helical" evidence="1">
    <location>
        <begin position="34"/>
        <end position="57"/>
    </location>
</feature>
<evidence type="ECO:0000256" key="1">
    <source>
        <dbReference type="SAM" id="Phobius"/>
    </source>
</evidence>
<feature type="transmembrane region" description="Helical" evidence="1">
    <location>
        <begin position="258"/>
        <end position="278"/>
    </location>
</feature>
<sequence length="298" mass="32998">MLKIILPVSFATFLLDYSGWLIRMDGFLEPLMGAIHLPAMAALPLLAGLLTGIYGAIAAMSVLPFTVDQMTLIAVFLLIAHSLIQEGVVQHQSGCPAWMATSVRLVAAVLTVTMVGWMLGPETVQKSVGGPSAAPPAEFWPAMKGWAAAMGWLSLKIMIIITGLMIFMEMLKQYHLIEKVMRFIEPFLGLLGLDRQVGMLWMTAAVFGITYGGAVIVDETRDRRLPSEQLKPLHVSIGINHAIVEDPSLFLPLGIHPFWLWVPRLVAAMAFTHAYRLWQWTKKRRRPVTMRSAPVDGR</sequence>
<gene>
    <name evidence="2" type="ORF">DSCA_31540</name>
</gene>
<evidence type="ECO:0008006" key="4">
    <source>
        <dbReference type="Google" id="ProtNLM"/>
    </source>
</evidence>
<keyword evidence="1" id="KW-1133">Transmembrane helix</keyword>
<protein>
    <recommendedName>
        <fullName evidence="4">Iron transporter</fullName>
    </recommendedName>
</protein>
<dbReference type="Proteomes" id="UP000427906">
    <property type="component" value="Chromosome"/>
</dbReference>
<accession>A0A5K7YSI7</accession>
<feature type="transmembrane region" description="Helical" evidence="1">
    <location>
        <begin position="197"/>
        <end position="217"/>
    </location>
</feature>
<evidence type="ECO:0000313" key="2">
    <source>
        <dbReference type="EMBL" id="BBO69224.1"/>
    </source>
</evidence>
<keyword evidence="3" id="KW-1185">Reference proteome</keyword>
<keyword evidence="1" id="KW-0812">Transmembrane</keyword>